<sequence>MGRPADEDLPEVATFPPRSEYSTLPEVVPDTSPEAGQPPLQYQHDKFAAYYDDAPKLPNEEPSPGAGVGTMQSQEGVGSALGAMSPDTSVPWQSIDQHTTQNEKQEEPRICGIRRRIFIILCVVVVLIIVAVGVGAGIGASRARGGEESESDAAATSTTTSIAPAETVEFLNNQSIGLGQAFQGWEGFNFTGRNTPILREEGFHDLEIPIVSYIWTPNGTDYCITMCYNKTHRAGWRCRPRRQREAENQGFKRIYIWTNIAANDGASSRCS</sequence>
<dbReference type="GeneID" id="89933563"/>
<dbReference type="RefSeq" id="XP_064666390.1">
    <property type="nucleotide sequence ID" value="XM_064809439.1"/>
</dbReference>
<feature type="transmembrane region" description="Helical" evidence="2">
    <location>
        <begin position="117"/>
        <end position="140"/>
    </location>
</feature>
<evidence type="ECO:0000256" key="1">
    <source>
        <dbReference type="SAM" id="MobiDB-lite"/>
    </source>
</evidence>
<feature type="region of interest" description="Disordered" evidence="1">
    <location>
        <begin position="52"/>
        <end position="73"/>
    </location>
</feature>
<feature type="region of interest" description="Disordered" evidence="1">
    <location>
        <begin position="1"/>
        <end position="40"/>
    </location>
</feature>
<keyword evidence="2" id="KW-0812">Transmembrane</keyword>
<dbReference type="Proteomes" id="UP001302812">
    <property type="component" value="Unassembled WGS sequence"/>
</dbReference>
<proteinExistence type="predicted"/>
<reference evidence="3" key="1">
    <citation type="journal article" date="2023" name="Mol. Phylogenet. Evol.">
        <title>Genome-scale phylogeny and comparative genomics of the fungal order Sordariales.</title>
        <authorList>
            <person name="Hensen N."/>
            <person name="Bonometti L."/>
            <person name="Westerberg I."/>
            <person name="Brannstrom I.O."/>
            <person name="Guillou S."/>
            <person name="Cros-Aarteil S."/>
            <person name="Calhoun S."/>
            <person name="Haridas S."/>
            <person name="Kuo A."/>
            <person name="Mondo S."/>
            <person name="Pangilinan J."/>
            <person name="Riley R."/>
            <person name="LaButti K."/>
            <person name="Andreopoulos B."/>
            <person name="Lipzen A."/>
            <person name="Chen C."/>
            <person name="Yan M."/>
            <person name="Daum C."/>
            <person name="Ng V."/>
            <person name="Clum A."/>
            <person name="Steindorff A."/>
            <person name="Ohm R.A."/>
            <person name="Martin F."/>
            <person name="Silar P."/>
            <person name="Natvig D.O."/>
            <person name="Lalanne C."/>
            <person name="Gautier V."/>
            <person name="Ament-Velasquez S.L."/>
            <person name="Kruys A."/>
            <person name="Hutchinson M.I."/>
            <person name="Powell A.J."/>
            <person name="Barry K."/>
            <person name="Miller A.N."/>
            <person name="Grigoriev I.V."/>
            <person name="Debuchy R."/>
            <person name="Gladieux P."/>
            <person name="Hiltunen Thoren M."/>
            <person name="Johannesson H."/>
        </authorList>
    </citation>
    <scope>NUCLEOTIDE SEQUENCE</scope>
    <source>
        <strain evidence="3">CBS 508.74</strain>
    </source>
</reference>
<protein>
    <submittedName>
        <fullName evidence="3">Uncharacterized protein</fullName>
    </submittedName>
</protein>
<reference evidence="3" key="2">
    <citation type="submission" date="2023-05" db="EMBL/GenBank/DDBJ databases">
        <authorList>
            <consortium name="Lawrence Berkeley National Laboratory"/>
            <person name="Steindorff A."/>
            <person name="Hensen N."/>
            <person name="Bonometti L."/>
            <person name="Westerberg I."/>
            <person name="Brannstrom I.O."/>
            <person name="Guillou S."/>
            <person name="Cros-Aarteil S."/>
            <person name="Calhoun S."/>
            <person name="Haridas S."/>
            <person name="Kuo A."/>
            <person name="Mondo S."/>
            <person name="Pangilinan J."/>
            <person name="Riley R."/>
            <person name="Labutti K."/>
            <person name="Andreopoulos B."/>
            <person name="Lipzen A."/>
            <person name="Chen C."/>
            <person name="Yanf M."/>
            <person name="Daum C."/>
            <person name="Ng V."/>
            <person name="Clum A."/>
            <person name="Ohm R."/>
            <person name="Martin F."/>
            <person name="Silar P."/>
            <person name="Natvig D."/>
            <person name="Lalanne C."/>
            <person name="Gautier V."/>
            <person name="Ament-Velasquez S.L."/>
            <person name="Kruys A."/>
            <person name="Hutchinson M.I."/>
            <person name="Powell A.J."/>
            <person name="Barry K."/>
            <person name="Miller A.N."/>
            <person name="Grigoriev I.V."/>
            <person name="Debuchy R."/>
            <person name="Gladieux P."/>
            <person name="Thoren M.H."/>
            <person name="Johannesson H."/>
        </authorList>
    </citation>
    <scope>NUCLEOTIDE SEQUENCE</scope>
    <source>
        <strain evidence="3">CBS 508.74</strain>
    </source>
</reference>
<name>A0AAN6T875_9PEZI</name>
<keyword evidence="2" id="KW-0472">Membrane</keyword>
<evidence type="ECO:0000313" key="3">
    <source>
        <dbReference type="EMBL" id="KAK4108820.1"/>
    </source>
</evidence>
<keyword evidence="2" id="KW-1133">Transmembrane helix</keyword>
<evidence type="ECO:0000256" key="2">
    <source>
        <dbReference type="SAM" id="Phobius"/>
    </source>
</evidence>
<comment type="caution">
    <text evidence="3">The sequence shown here is derived from an EMBL/GenBank/DDBJ whole genome shotgun (WGS) entry which is preliminary data.</text>
</comment>
<feature type="region of interest" description="Disordered" evidence="1">
    <location>
        <begin position="141"/>
        <end position="160"/>
    </location>
</feature>
<keyword evidence="4" id="KW-1185">Reference proteome</keyword>
<organism evidence="3 4">
    <name type="scientific">Canariomyces notabilis</name>
    <dbReference type="NCBI Taxonomy" id="2074819"/>
    <lineage>
        <taxon>Eukaryota</taxon>
        <taxon>Fungi</taxon>
        <taxon>Dikarya</taxon>
        <taxon>Ascomycota</taxon>
        <taxon>Pezizomycotina</taxon>
        <taxon>Sordariomycetes</taxon>
        <taxon>Sordariomycetidae</taxon>
        <taxon>Sordariales</taxon>
        <taxon>Chaetomiaceae</taxon>
        <taxon>Canariomyces</taxon>
    </lineage>
</organism>
<accession>A0AAN6T875</accession>
<evidence type="ECO:0000313" key="4">
    <source>
        <dbReference type="Proteomes" id="UP001302812"/>
    </source>
</evidence>
<gene>
    <name evidence="3" type="ORF">N656DRAFT_376217</name>
</gene>
<dbReference type="AlphaFoldDB" id="A0AAN6T875"/>
<dbReference type="EMBL" id="MU853360">
    <property type="protein sequence ID" value="KAK4108820.1"/>
    <property type="molecule type" value="Genomic_DNA"/>
</dbReference>